<dbReference type="PROSITE" id="PS50005">
    <property type="entry name" value="TPR"/>
    <property type="match status" value="1"/>
</dbReference>
<evidence type="ECO:0000313" key="3">
    <source>
        <dbReference type="EMBL" id="WNZ23057.1"/>
    </source>
</evidence>
<feature type="signal peptide" evidence="2">
    <location>
        <begin position="1"/>
        <end position="25"/>
    </location>
</feature>
<dbReference type="Gene3D" id="1.25.40.10">
    <property type="entry name" value="Tetratricopeptide repeat domain"/>
    <property type="match status" value="1"/>
</dbReference>
<keyword evidence="2" id="KW-0732">Signal</keyword>
<protein>
    <recommendedName>
        <fullName evidence="4">Pentapeptide repeat-containing protein</fullName>
    </recommendedName>
</protein>
<dbReference type="InterPro" id="IPR019734">
    <property type="entry name" value="TPR_rpt"/>
</dbReference>
<evidence type="ECO:0008006" key="4">
    <source>
        <dbReference type="Google" id="ProtNLM"/>
    </source>
</evidence>
<dbReference type="SUPFAM" id="SSF48452">
    <property type="entry name" value="TPR-like"/>
    <property type="match status" value="1"/>
</dbReference>
<dbReference type="InterPro" id="IPR001646">
    <property type="entry name" value="5peptide_repeat"/>
</dbReference>
<dbReference type="InterPro" id="IPR051082">
    <property type="entry name" value="Pentapeptide-BTB/POZ_domain"/>
</dbReference>
<proteinExistence type="predicted"/>
<dbReference type="Gene3D" id="2.160.20.80">
    <property type="entry name" value="E3 ubiquitin-protein ligase SopA"/>
    <property type="match status" value="1"/>
</dbReference>
<reference evidence="3" key="1">
    <citation type="submission" date="2020-05" db="EMBL/GenBank/DDBJ databases">
        <authorList>
            <person name="Zhu T."/>
            <person name="Keshari N."/>
            <person name="Lu X."/>
        </authorList>
    </citation>
    <scope>NUCLEOTIDE SEQUENCE</scope>
    <source>
        <strain evidence="3">NK1-12</strain>
    </source>
</reference>
<accession>A0AA97AJW3</accession>
<feature type="repeat" description="TPR" evidence="1">
    <location>
        <begin position="143"/>
        <end position="176"/>
    </location>
</feature>
<dbReference type="RefSeq" id="WP_316434625.1">
    <property type="nucleotide sequence ID" value="NZ_CP053586.1"/>
</dbReference>
<dbReference type="InterPro" id="IPR011990">
    <property type="entry name" value="TPR-like_helical_dom_sf"/>
</dbReference>
<dbReference type="SUPFAM" id="SSF141571">
    <property type="entry name" value="Pentapeptide repeat-like"/>
    <property type="match status" value="1"/>
</dbReference>
<name>A0AA97AJW3_9CYAN</name>
<evidence type="ECO:0000256" key="2">
    <source>
        <dbReference type="SAM" id="SignalP"/>
    </source>
</evidence>
<dbReference type="AlphaFoldDB" id="A0AA97AJW3"/>
<dbReference type="PANTHER" id="PTHR14136:SF17">
    <property type="entry name" value="BTB_POZ DOMAIN-CONTAINING PROTEIN KCTD9"/>
    <property type="match status" value="1"/>
</dbReference>
<organism evidence="3">
    <name type="scientific">Leptolyngbya sp. NK1-12</name>
    <dbReference type="NCBI Taxonomy" id="2547451"/>
    <lineage>
        <taxon>Bacteria</taxon>
        <taxon>Bacillati</taxon>
        <taxon>Cyanobacteriota</taxon>
        <taxon>Cyanophyceae</taxon>
        <taxon>Leptolyngbyales</taxon>
        <taxon>Leptolyngbyaceae</taxon>
        <taxon>Leptolyngbya group</taxon>
        <taxon>Leptolyngbya</taxon>
    </lineage>
</organism>
<sequence>MRACLPGVVALTLLVAGGGMPAAYAENLEHTQQLLTTKECPGCDLNRAGLVYVQLMGANLAAANLIQANFSHANLSGADLSQAQLNGAVLFGADLTGANLSGANLQGADLRETILTNANLEGANLDGANLLGAVGLPSNLATADNYYRWGMEEAARGNFRGAVSYYNQALGIESDFAHAYLARSIARFRLGDRAGALEDAKYAEQLYTEQNHERGQQIASQFALGIEEAEEAYAKQQRGGGGGAGGNILNVLSGLAGFALQALQYMSFF</sequence>
<keyword evidence="1" id="KW-0802">TPR repeat</keyword>
<dbReference type="PANTHER" id="PTHR14136">
    <property type="entry name" value="BTB_POZ DOMAIN-CONTAINING PROTEIN KCTD9"/>
    <property type="match status" value="1"/>
</dbReference>
<dbReference type="EMBL" id="CP053586">
    <property type="protein sequence ID" value="WNZ23057.1"/>
    <property type="molecule type" value="Genomic_DNA"/>
</dbReference>
<feature type="chain" id="PRO_5041721757" description="Pentapeptide repeat-containing protein" evidence="2">
    <location>
        <begin position="26"/>
        <end position="269"/>
    </location>
</feature>
<dbReference type="Pfam" id="PF00805">
    <property type="entry name" value="Pentapeptide"/>
    <property type="match status" value="2"/>
</dbReference>
<evidence type="ECO:0000256" key="1">
    <source>
        <dbReference type="PROSITE-ProRule" id="PRU00339"/>
    </source>
</evidence>
<gene>
    <name evidence="3" type="ORF">HJG54_09410</name>
</gene>